<dbReference type="Pfam" id="PF07727">
    <property type="entry name" value="RVT_2"/>
    <property type="match status" value="1"/>
</dbReference>
<dbReference type="PANTHER" id="PTHR11439">
    <property type="entry name" value="GAG-POL-RELATED RETROTRANSPOSON"/>
    <property type="match status" value="1"/>
</dbReference>
<dbReference type="EMBL" id="JACGWJ010000029">
    <property type="protein sequence ID" value="KAL0303581.1"/>
    <property type="molecule type" value="Genomic_DNA"/>
</dbReference>
<accession>A0AAW2KBT0</accession>
<sequence>MTAPPGFEDEFGTQVCILKKALYGLKQYPRAWFGRFTKVMLGMKYKQSQGDHTLFTKFSTGSKMAALIVYVGDIIVRGNDTEEMNQLKLKLAQEFEIKDLGKLKYFLSIEVARSKAGIFLSQRKHILDSLKETGMMGCKPIHTPIESNHKLSEAKDDEPVDKGRYQRLVGRLIYLSHTWPYIAYTVSIISQFMHNPKSVHLQAISRVLSYLKTTPGRGIMLSKNESRTIEAYTDADWAGSVTDRKSTTGYCIMFFGNLITWRSKKQSVVARSSAEAKFRAMAHGIWTTAIAAVPAEEGDGRVVIAQNNFGQRAVAQKRSGRRHPSTSPRSSAGAASPSLVVAIGNEGVGLGVAGATGLGGGGGAVGNELVGEGGGGVLGV</sequence>
<evidence type="ECO:0000259" key="2">
    <source>
        <dbReference type="Pfam" id="PF07727"/>
    </source>
</evidence>
<dbReference type="CDD" id="cd09272">
    <property type="entry name" value="RNase_HI_RT_Ty1"/>
    <property type="match status" value="1"/>
</dbReference>
<reference evidence="3" key="1">
    <citation type="submission" date="2020-06" db="EMBL/GenBank/DDBJ databases">
        <authorList>
            <person name="Li T."/>
            <person name="Hu X."/>
            <person name="Zhang T."/>
            <person name="Song X."/>
            <person name="Zhang H."/>
            <person name="Dai N."/>
            <person name="Sheng W."/>
            <person name="Hou X."/>
            <person name="Wei L."/>
        </authorList>
    </citation>
    <scope>NUCLEOTIDE SEQUENCE</scope>
    <source>
        <strain evidence="3">G02</strain>
        <tissue evidence="3">Leaf</tissue>
    </source>
</reference>
<feature type="compositionally biased region" description="Low complexity" evidence="1">
    <location>
        <begin position="325"/>
        <end position="335"/>
    </location>
</feature>
<evidence type="ECO:0000256" key="1">
    <source>
        <dbReference type="SAM" id="MobiDB-lite"/>
    </source>
</evidence>
<dbReference type="AlphaFoldDB" id="A0AAW2KBT0"/>
<reference evidence="3" key="2">
    <citation type="journal article" date="2024" name="Plant">
        <title>Genomic evolution and insights into agronomic trait innovations of Sesamum species.</title>
        <authorList>
            <person name="Miao H."/>
            <person name="Wang L."/>
            <person name="Qu L."/>
            <person name="Liu H."/>
            <person name="Sun Y."/>
            <person name="Le M."/>
            <person name="Wang Q."/>
            <person name="Wei S."/>
            <person name="Zheng Y."/>
            <person name="Lin W."/>
            <person name="Duan Y."/>
            <person name="Cao H."/>
            <person name="Xiong S."/>
            <person name="Wang X."/>
            <person name="Wei L."/>
            <person name="Li C."/>
            <person name="Ma Q."/>
            <person name="Ju M."/>
            <person name="Zhao R."/>
            <person name="Li G."/>
            <person name="Mu C."/>
            <person name="Tian Q."/>
            <person name="Mei H."/>
            <person name="Zhang T."/>
            <person name="Gao T."/>
            <person name="Zhang H."/>
        </authorList>
    </citation>
    <scope>NUCLEOTIDE SEQUENCE</scope>
    <source>
        <strain evidence="3">G02</strain>
    </source>
</reference>
<dbReference type="SUPFAM" id="SSF56672">
    <property type="entry name" value="DNA/RNA polymerases"/>
    <property type="match status" value="1"/>
</dbReference>
<dbReference type="InterPro" id="IPR013103">
    <property type="entry name" value="RVT_2"/>
</dbReference>
<name>A0AAW2KBT0_SESRA</name>
<evidence type="ECO:0000313" key="3">
    <source>
        <dbReference type="EMBL" id="KAL0303581.1"/>
    </source>
</evidence>
<organism evidence="3">
    <name type="scientific">Sesamum radiatum</name>
    <name type="common">Black benniseed</name>
    <dbReference type="NCBI Taxonomy" id="300843"/>
    <lineage>
        <taxon>Eukaryota</taxon>
        <taxon>Viridiplantae</taxon>
        <taxon>Streptophyta</taxon>
        <taxon>Embryophyta</taxon>
        <taxon>Tracheophyta</taxon>
        <taxon>Spermatophyta</taxon>
        <taxon>Magnoliopsida</taxon>
        <taxon>eudicotyledons</taxon>
        <taxon>Gunneridae</taxon>
        <taxon>Pentapetalae</taxon>
        <taxon>asterids</taxon>
        <taxon>lamiids</taxon>
        <taxon>Lamiales</taxon>
        <taxon>Pedaliaceae</taxon>
        <taxon>Sesamum</taxon>
    </lineage>
</organism>
<dbReference type="PANTHER" id="PTHR11439:SF463">
    <property type="entry name" value="REVERSE TRANSCRIPTASE TY1_COPIA-TYPE DOMAIN-CONTAINING PROTEIN"/>
    <property type="match status" value="1"/>
</dbReference>
<gene>
    <name evidence="3" type="ORF">Sradi_6226200</name>
</gene>
<comment type="caution">
    <text evidence="3">The sequence shown here is derived from an EMBL/GenBank/DDBJ whole genome shotgun (WGS) entry which is preliminary data.</text>
</comment>
<feature type="region of interest" description="Disordered" evidence="1">
    <location>
        <begin position="313"/>
        <end position="335"/>
    </location>
</feature>
<dbReference type="InterPro" id="IPR043502">
    <property type="entry name" value="DNA/RNA_pol_sf"/>
</dbReference>
<proteinExistence type="predicted"/>
<protein>
    <submittedName>
        <fullName evidence="3">Retrovirus-related Pol polyprotein from transposon RE1</fullName>
    </submittedName>
</protein>
<feature type="domain" description="Reverse transcriptase Ty1/copia-type" evidence="2">
    <location>
        <begin position="1"/>
        <end position="146"/>
    </location>
</feature>